<reference evidence="9" key="2">
    <citation type="journal article" date="2014" name="ISME J.">
        <title>Microbial stratification in low pH oxic and suboxic macroscopic growths along an acid mine drainage.</title>
        <authorList>
            <person name="Mendez-Garcia C."/>
            <person name="Mesa V."/>
            <person name="Sprenger R.R."/>
            <person name="Richter M."/>
            <person name="Diez M.S."/>
            <person name="Solano J."/>
            <person name="Bargiela R."/>
            <person name="Golyshina O.V."/>
            <person name="Manteca A."/>
            <person name="Ramos J.L."/>
            <person name="Gallego J.R."/>
            <person name="Llorente I."/>
            <person name="Martins Dos Santos V.A."/>
            <person name="Jensen O.N."/>
            <person name="Pelaez A.I."/>
            <person name="Sanchez J."/>
            <person name="Ferrer M."/>
        </authorList>
    </citation>
    <scope>NUCLEOTIDE SEQUENCE</scope>
</reference>
<evidence type="ECO:0000259" key="8">
    <source>
        <dbReference type="PROSITE" id="PS51918"/>
    </source>
</evidence>
<organism evidence="9">
    <name type="scientific">mine drainage metagenome</name>
    <dbReference type="NCBI Taxonomy" id="410659"/>
    <lineage>
        <taxon>unclassified sequences</taxon>
        <taxon>metagenomes</taxon>
        <taxon>ecological metagenomes</taxon>
    </lineage>
</organism>
<dbReference type="PROSITE" id="PS51918">
    <property type="entry name" value="RADICAL_SAM"/>
    <property type="match status" value="1"/>
</dbReference>
<keyword evidence="4" id="KW-0460">Magnesium</keyword>
<sequence>MRLIEIFHSIQGEGPLTGRRTSFIRTARCNLRCSWCDTTYSFGPGKERSIASILKEIERHRTPYVCLTGGEPLLQPEAAKLLRELARRGKTTVVETGGSLDVTPYLSIPGVILSVDVKCPGSKMERRNRWSNLALLRPTDIVKFVLRDRRDYLYAKRVIARHPLPKEVVFQPVWGTDAGRLADWVLADRLNVRVLLQEHKVLWGNVPGR</sequence>
<dbReference type="SUPFAM" id="SSF102114">
    <property type="entry name" value="Radical SAM enzymes"/>
    <property type="match status" value="1"/>
</dbReference>
<evidence type="ECO:0000256" key="5">
    <source>
        <dbReference type="ARBA" id="ARBA00023004"/>
    </source>
</evidence>
<dbReference type="HAMAP" id="MF_00917">
    <property type="entry name" value="QueE"/>
    <property type="match status" value="1"/>
</dbReference>
<comment type="caution">
    <text evidence="9">The sequence shown here is derived from an EMBL/GenBank/DDBJ whole genome shotgun (WGS) entry which is preliminary data.</text>
</comment>
<evidence type="ECO:0000256" key="6">
    <source>
        <dbReference type="ARBA" id="ARBA00023014"/>
    </source>
</evidence>
<evidence type="ECO:0000256" key="7">
    <source>
        <dbReference type="ARBA" id="ARBA00023239"/>
    </source>
</evidence>
<dbReference type="SFLD" id="SFLDS00029">
    <property type="entry name" value="Radical_SAM"/>
    <property type="match status" value="1"/>
</dbReference>
<dbReference type="GO" id="GO:0046872">
    <property type="term" value="F:metal ion binding"/>
    <property type="evidence" value="ECO:0007669"/>
    <property type="project" value="UniProtKB-KW"/>
</dbReference>
<keyword evidence="7" id="KW-0456">Lyase</keyword>
<keyword evidence="6" id="KW-0411">Iron-sulfur</keyword>
<keyword evidence="2" id="KW-0949">S-adenosyl-L-methionine</keyword>
<dbReference type="EMBL" id="AUZY01002063">
    <property type="protein sequence ID" value="EQD73174.1"/>
    <property type="molecule type" value="Genomic_DNA"/>
</dbReference>
<evidence type="ECO:0000256" key="1">
    <source>
        <dbReference type="ARBA" id="ARBA00022485"/>
    </source>
</evidence>
<dbReference type="CDD" id="cd01335">
    <property type="entry name" value="Radical_SAM"/>
    <property type="match status" value="1"/>
</dbReference>
<dbReference type="InterPro" id="IPR013785">
    <property type="entry name" value="Aldolase_TIM"/>
</dbReference>
<protein>
    <submittedName>
        <fullName evidence="9">Radical activating enzyme</fullName>
    </submittedName>
</protein>
<dbReference type="InterPro" id="IPR058240">
    <property type="entry name" value="rSAM_sf"/>
</dbReference>
<gene>
    <name evidence="9" type="ORF">B1B_03357</name>
</gene>
<dbReference type="AlphaFoldDB" id="T1CVL3"/>
<dbReference type="GO" id="GO:0051539">
    <property type="term" value="F:4 iron, 4 sulfur cluster binding"/>
    <property type="evidence" value="ECO:0007669"/>
    <property type="project" value="UniProtKB-KW"/>
</dbReference>
<keyword evidence="3" id="KW-0479">Metal-binding</keyword>
<keyword evidence="5" id="KW-0408">Iron</keyword>
<dbReference type="Pfam" id="PF04055">
    <property type="entry name" value="Radical_SAM"/>
    <property type="match status" value="1"/>
</dbReference>
<evidence type="ECO:0000256" key="2">
    <source>
        <dbReference type="ARBA" id="ARBA00022691"/>
    </source>
</evidence>
<dbReference type="GO" id="GO:0016829">
    <property type="term" value="F:lyase activity"/>
    <property type="evidence" value="ECO:0007669"/>
    <property type="project" value="UniProtKB-KW"/>
</dbReference>
<feature type="domain" description="Radical SAM core" evidence="8">
    <location>
        <begin position="16"/>
        <end position="205"/>
    </location>
</feature>
<evidence type="ECO:0000256" key="3">
    <source>
        <dbReference type="ARBA" id="ARBA00022723"/>
    </source>
</evidence>
<keyword evidence="1" id="KW-0004">4Fe-4S</keyword>
<dbReference type="PANTHER" id="PTHR42836">
    <property type="entry name" value="7-CARBOXY-7-DEAZAGUANINE SYNTHASE"/>
    <property type="match status" value="1"/>
</dbReference>
<evidence type="ECO:0000313" key="9">
    <source>
        <dbReference type="EMBL" id="EQD73174.1"/>
    </source>
</evidence>
<dbReference type="PIRSF" id="PIRSF000370">
    <property type="entry name" value="QueE"/>
    <property type="match status" value="1"/>
</dbReference>
<dbReference type="InterPro" id="IPR007197">
    <property type="entry name" value="rSAM"/>
</dbReference>
<dbReference type="PANTHER" id="PTHR42836:SF1">
    <property type="entry name" value="7-CARBOXY-7-DEAZAGUANINE SYNTHASE"/>
    <property type="match status" value="1"/>
</dbReference>
<name>T1CVL3_9ZZZZ</name>
<reference evidence="9" key="1">
    <citation type="submission" date="2013-08" db="EMBL/GenBank/DDBJ databases">
        <authorList>
            <person name="Mendez C."/>
            <person name="Richter M."/>
            <person name="Ferrer M."/>
            <person name="Sanchez J."/>
        </authorList>
    </citation>
    <scope>NUCLEOTIDE SEQUENCE</scope>
</reference>
<accession>T1CVL3</accession>
<proteinExistence type="inferred from homology"/>
<dbReference type="Gene3D" id="3.20.20.70">
    <property type="entry name" value="Aldolase class I"/>
    <property type="match status" value="1"/>
</dbReference>
<evidence type="ECO:0000256" key="4">
    <source>
        <dbReference type="ARBA" id="ARBA00022842"/>
    </source>
</evidence>
<dbReference type="InterPro" id="IPR024924">
    <property type="entry name" value="7-CO-7-deazaguanine_synth-like"/>
</dbReference>